<dbReference type="EMBL" id="CASHTH010001294">
    <property type="protein sequence ID" value="CAI8013806.1"/>
    <property type="molecule type" value="Genomic_DNA"/>
</dbReference>
<sequence>MSLKLTPPSVERVKVVEELPAGLKTVTVM</sequence>
<dbReference type="AlphaFoldDB" id="A0AA35RP45"/>
<keyword evidence="2" id="KW-1185">Reference proteome</keyword>
<protein>
    <submittedName>
        <fullName evidence="1">Uncharacterized protein</fullName>
    </submittedName>
</protein>
<organism evidence="1 2">
    <name type="scientific">Geodia barretti</name>
    <name type="common">Barrett's horny sponge</name>
    <dbReference type="NCBI Taxonomy" id="519541"/>
    <lineage>
        <taxon>Eukaryota</taxon>
        <taxon>Metazoa</taxon>
        <taxon>Porifera</taxon>
        <taxon>Demospongiae</taxon>
        <taxon>Heteroscleromorpha</taxon>
        <taxon>Tetractinellida</taxon>
        <taxon>Astrophorina</taxon>
        <taxon>Geodiidae</taxon>
        <taxon>Geodia</taxon>
    </lineage>
</organism>
<proteinExistence type="predicted"/>
<feature type="non-terminal residue" evidence="1">
    <location>
        <position position="29"/>
    </location>
</feature>
<accession>A0AA35RP45</accession>
<gene>
    <name evidence="1" type="ORF">GBAR_LOCUS8701</name>
</gene>
<comment type="caution">
    <text evidence="1">The sequence shown here is derived from an EMBL/GenBank/DDBJ whole genome shotgun (WGS) entry which is preliminary data.</text>
</comment>
<reference evidence="1" key="1">
    <citation type="submission" date="2023-03" db="EMBL/GenBank/DDBJ databases">
        <authorList>
            <person name="Steffen K."/>
            <person name="Cardenas P."/>
        </authorList>
    </citation>
    <scope>NUCLEOTIDE SEQUENCE</scope>
</reference>
<evidence type="ECO:0000313" key="2">
    <source>
        <dbReference type="Proteomes" id="UP001174909"/>
    </source>
</evidence>
<evidence type="ECO:0000313" key="1">
    <source>
        <dbReference type="EMBL" id="CAI8013806.1"/>
    </source>
</evidence>
<name>A0AA35RP45_GEOBA</name>
<dbReference type="Proteomes" id="UP001174909">
    <property type="component" value="Unassembled WGS sequence"/>
</dbReference>